<reference evidence="3" key="1">
    <citation type="submission" date="2025-08" db="UniProtKB">
        <authorList>
            <consortium name="RefSeq"/>
        </authorList>
    </citation>
    <scope>IDENTIFICATION</scope>
    <source>
        <tissue evidence="3">Muscle</tissue>
    </source>
</reference>
<dbReference type="RefSeq" id="XP_013786676.1">
    <property type="nucleotide sequence ID" value="XM_013931222.2"/>
</dbReference>
<organism evidence="2 3">
    <name type="scientific">Limulus polyphemus</name>
    <name type="common">Atlantic horseshoe crab</name>
    <dbReference type="NCBI Taxonomy" id="6850"/>
    <lineage>
        <taxon>Eukaryota</taxon>
        <taxon>Metazoa</taxon>
        <taxon>Ecdysozoa</taxon>
        <taxon>Arthropoda</taxon>
        <taxon>Chelicerata</taxon>
        <taxon>Merostomata</taxon>
        <taxon>Xiphosura</taxon>
        <taxon>Limulidae</taxon>
        <taxon>Limulus</taxon>
    </lineage>
</organism>
<evidence type="ECO:0000256" key="1">
    <source>
        <dbReference type="SAM" id="MobiDB-lite"/>
    </source>
</evidence>
<feature type="compositionally biased region" description="Low complexity" evidence="1">
    <location>
        <begin position="186"/>
        <end position="202"/>
    </location>
</feature>
<evidence type="ECO:0000313" key="3">
    <source>
        <dbReference type="RefSeq" id="XP_013786676.1"/>
    </source>
</evidence>
<gene>
    <name evidence="3" type="primary">LOC106470657</name>
</gene>
<proteinExistence type="predicted"/>
<protein>
    <submittedName>
        <fullName evidence="3">Uncharacterized protein LOC106470657</fullName>
    </submittedName>
</protein>
<dbReference type="GeneID" id="106470657"/>
<sequence>MKNPRLPGMEQLKLKTEKCTIPADTVITQEQDGNSRFTKEQLFRQSCPTITLLPEKRCRRRTPFLPITSKRTSRVLNNSDLELSVESLCLSIDENSSVDVTPPLTTNRKSDVAYSTTTRRISLPVTGSLRMRTSHLKSLGFNPAFSDVHLFSGDVTECPADEPVHQMSLKSSDLHSEEYDWMNSRSSTYSSSVSSSLQSSYNSEEEIWLSRKQSV</sequence>
<accession>A0ABM1BQF7</accession>
<evidence type="ECO:0000313" key="2">
    <source>
        <dbReference type="Proteomes" id="UP000694941"/>
    </source>
</evidence>
<name>A0ABM1BQF7_LIMPO</name>
<keyword evidence="2" id="KW-1185">Reference proteome</keyword>
<dbReference type="Proteomes" id="UP000694941">
    <property type="component" value="Unplaced"/>
</dbReference>
<feature type="region of interest" description="Disordered" evidence="1">
    <location>
        <begin position="186"/>
        <end position="215"/>
    </location>
</feature>